<evidence type="ECO:0000313" key="1">
    <source>
        <dbReference type="EMBL" id="CAD78539.1"/>
    </source>
</evidence>
<evidence type="ECO:0000313" key="2">
    <source>
        <dbReference type="Proteomes" id="UP000001025"/>
    </source>
</evidence>
<dbReference type="EMBL" id="BX294147">
    <property type="protein sequence ID" value="CAD78539.1"/>
    <property type="molecule type" value="Genomic_DNA"/>
</dbReference>
<proteinExistence type="predicted"/>
<dbReference type="KEGG" id="rba:RB8245"/>
<dbReference type="RefSeq" id="WP_011121772.1">
    <property type="nucleotide sequence ID" value="NC_005027.1"/>
</dbReference>
<accession>Q7UFZ0</accession>
<dbReference type="Proteomes" id="UP000001025">
    <property type="component" value="Chromosome"/>
</dbReference>
<sequence length="79" mass="8678">MTLRPALPRSQRQEIGVFACTALRSTFTGIVTDEVVVGVLSYLLPTEALRRPELFEWFIVPGPDDSDNGSVAPSDLDGW</sequence>
<gene>
    <name evidence="1" type="ordered locus">RB8245</name>
</gene>
<dbReference type="AlphaFoldDB" id="Q7UFZ0"/>
<organism evidence="1 2">
    <name type="scientific">Rhodopirellula baltica (strain DSM 10527 / NCIMB 13988 / SH1)</name>
    <dbReference type="NCBI Taxonomy" id="243090"/>
    <lineage>
        <taxon>Bacteria</taxon>
        <taxon>Pseudomonadati</taxon>
        <taxon>Planctomycetota</taxon>
        <taxon>Planctomycetia</taxon>
        <taxon>Pirellulales</taxon>
        <taxon>Pirellulaceae</taxon>
        <taxon>Rhodopirellula</taxon>
    </lineage>
</organism>
<protein>
    <submittedName>
        <fullName evidence="1">Uncharacterized protein</fullName>
    </submittedName>
</protein>
<keyword evidence="2" id="KW-1185">Reference proteome</keyword>
<dbReference type="EnsemblBacteria" id="CAD78539">
    <property type="protein sequence ID" value="CAD78539"/>
    <property type="gene ID" value="RB8245"/>
</dbReference>
<dbReference type="STRING" id="243090.RB8245"/>
<dbReference type="InParanoid" id="Q7UFZ0"/>
<dbReference type="PATRIC" id="fig|243090.15.peg.3974"/>
<dbReference type="HOGENOM" id="CLU_2603655_0_0_0"/>
<name>Q7UFZ0_RHOBA</name>
<reference evidence="1 2" key="1">
    <citation type="journal article" date="2003" name="Proc. Natl. Acad. Sci. U.S.A.">
        <title>Complete genome sequence of the marine planctomycete Pirellula sp. strain 1.</title>
        <authorList>
            <person name="Gloeckner F.O."/>
            <person name="Kube M."/>
            <person name="Bauer M."/>
            <person name="Teeling H."/>
            <person name="Lombardot T."/>
            <person name="Ludwig W."/>
            <person name="Gade D."/>
            <person name="Beck A."/>
            <person name="Borzym K."/>
            <person name="Heitmann K."/>
            <person name="Rabus R."/>
            <person name="Schlesner H."/>
            <person name="Amann R."/>
            <person name="Reinhardt R."/>
        </authorList>
    </citation>
    <scope>NUCLEOTIDE SEQUENCE [LARGE SCALE GENOMIC DNA]</scope>
    <source>
        <strain evidence="2">DSM 10527 / NCIMB 13988 / SH1</strain>
    </source>
</reference>